<sequence length="144" mass="15008">MFDSATRRAARAAARLPPAATLARWGLGGMVLAAGVHKLLDPAAWTVYVVDWLAPLLVVSPTGFMLLNGYLEVAFGVALLLDRYTAFASFVAAASLSATCVYLAIVWGTVGAFGDVLARDIGLAGLAWAVFRESFTRGVGGGDS</sequence>
<reference evidence="6 7" key="1">
    <citation type="journal article" date="2019" name="Int. J. Syst. Evol. Microbiol.">
        <title>The Global Catalogue of Microorganisms (GCM) 10K type strain sequencing project: providing services to taxonomists for standard genome sequencing and annotation.</title>
        <authorList>
            <consortium name="The Broad Institute Genomics Platform"/>
            <consortium name="The Broad Institute Genome Sequencing Center for Infectious Disease"/>
            <person name="Wu L."/>
            <person name="Ma J."/>
        </authorList>
    </citation>
    <scope>NUCLEOTIDE SEQUENCE [LARGE SCALE GENOMIC DNA]</scope>
    <source>
        <strain evidence="6 7">SYNS20</strain>
    </source>
</reference>
<evidence type="ECO:0000256" key="3">
    <source>
        <dbReference type="ARBA" id="ARBA00022989"/>
    </source>
</evidence>
<dbReference type="Proteomes" id="UP001596443">
    <property type="component" value="Unassembled WGS sequence"/>
</dbReference>
<dbReference type="AlphaFoldDB" id="A0ABD5TDP1"/>
<evidence type="ECO:0000256" key="5">
    <source>
        <dbReference type="SAM" id="Phobius"/>
    </source>
</evidence>
<name>A0ABD5TDP1_9EURY</name>
<keyword evidence="2 5" id="KW-0812">Transmembrane</keyword>
<feature type="transmembrane region" description="Helical" evidence="5">
    <location>
        <begin position="52"/>
        <end position="80"/>
    </location>
</feature>
<keyword evidence="4 5" id="KW-0472">Membrane</keyword>
<feature type="transmembrane region" description="Helical" evidence="5">
    <location>
        <begin position="87"/>
        <end position="110"/>
    </location>
</feature>
<evidence type="ECO:0000313" key="6">
    <source>
        <dbReference type="EMBL" id="MFC6785834.1"/>
    </source>
</evidence>
<organism evidence="6 7">
    <name type="scientific">Halobaculum halobium</name>
    <dbReference type="NCBI Taxonomy" id="3032281"/>
    <lineage>
        <taxon>Archaea</taxon>
        <taxon>Methanobacteriati</taxon>
        <taxon>Methanobacteriota</taxon>
        <taxon>Stenosarchaea group</taxon>
        <taxon>Halobacteria</taxon>
        <taxon>Halobacteriales</taxon>
        <taxon>Haloferacaceae</taxon>
        <taxon>Halobaculum</taxon>
    </lineage>
</organism>
<dbReference type="GO" id="GO:0016020">
    <property type="term" value="C:membrane"/>
    <property type="evidence" value="ECO:0007669"/>
    <property type="project" value="UniProtKB-SubCell"/>
</dbReference>
<dbReference type="RefSeq" id="WP_284062656.1">
    <property type="nucleotide sequence ID" value="NZ_CP126158.1"/>
</dbReference>
<dbReference type="Pfam" id="PF07681">
    <property type="entry name" value="DoxX"/>
    <property type="match status" value="1"/>
</dbReference>
<protein>
    <submittedName>
        <fullName evidence="6">DoxX family membrane protein</fullName>
    </submittedName>
</protein>
<evidence type="ECO:0000256" key="1">
    <source>
        <dbReference type="ARBA" id="ARBA00004141"/>
    </source>
</evidence>
<keyword evidence="3 5" id="KW-1133">Transmembrane helix</keyword>
<keyword evidence="7" id="KW-1185">Reference proteome</keyword>
<proteinExistence type="predicted"/>
<comment type="caution">
    <text evidence="6">The sequence shown here is derived from an EMBL/GenBank/DDBJ whole genome shotgun (WGS) entry which is preliminary data.</text>
</comment>
<evidence type="ECO:0000313" key="7">
    <source>
        <dbReference type="Proteomes" id="UP001596443"/>
    </source>
</evidence>
<dbReference type="GeneID" id="81208893"/>
<accession>A0ABD5TDP1</accession>
<evidence type="ECO:0000256" key="4">
    <source>
        <dbReference type="ARBA" id="ARBA00023136"/>
    </source>
</evidence>
<dbReference type="EMBL" id="JBHSWX010000012">
    <property type="protein sequence ID" value="MFC6785834.1"/>
    <property type="molecule type" value="Genomic_DNA"/>
</dbReference>
<comment type="subcellular location">
    <subcellularLocation>
        <location evidence="1">Membrane</location>
        <topology evidence="1">Multi-pass membrane protein</topology>
    </subcellularLocation>
</comment>
<gene>
    <name evidence="6" type="ORF">ACFQFD_07560</name>
</gene>
<feature type="transmembrane region" description="Helical" evidence="5">
    <location>
        <begin position="21"/>
        <end position="40"/>
    </location>
</feature>
<evidence type="ECO:0000256" key="2">
    <source>
        <dbReference type="ARBA" id="ARBA00022692"/>
    </source>
</evidence>
<dbReference type="InterPro" id="IPR032808">
    <property type="entry name" value="DoxX"/>
</dbReference>